<organism evidence="3 4">
    <name type="scientific">Shimia litoralis</name>
    <dbReference type="NCBI Taxonomy" id="420403"/>
    <lineage>
        <taxon>Bacteria</taxon>
        <taxon>Pseudomonadati</taxon>
        <taxon>Pseudomonadota</taxon>
        <taxon>Alphaproteobacteria</taxon>
        <taxon>Rhodobacterales</taxon>
        <taxon>Roseobacteraceae</taxon>
    </lineage>
</organism>
<reference evidence="3 4" key="1">
    <citation type="submission" date="2019-04" db="EMBL/GenBank/DDBJ databases">
        <title>Genome sequence of Pelagicola litoralis CL-ES2.</title>
        <authorList>
            <person name="Cao J."/>
        </authorList>
    </citation>
    <scope>NUCLEOTIDE SEQUENCE [LARGE SCALE GENOMIC DNA]</scope>
    <source>
        <strain evidence="3 4">CL-ES2</strain>
    </source>
</reference>
<feature type="transmembrane region" description="Helical" evidence="1">
    <location>
        <begin position="289"/>
        <end position="311"/>
    </location>
</feature>
<feature type="signal peptide" evidence="2">
    <location>
        <begin position="1"/>
        <end position="22"/>
    </location>
</feature>
<keyword evidence="2" id="KW-0732">Signal</keyword>
<keyword evidence="1" id="KW-0472">Membrane</keyword>
<evidence type="ECO:0000256" key="1">
    <source>
        <dbReference type="SAM" id="Phobius"/>
    </source>
</evidence>
<gene>
    <name evidence="3" type="ORF">FAP39_12270</name>
</gene>
<dbReference type="PANTHER" id="PTHR40940">
    <property type="entry name" value="PROTEIN BATD-RELATED"/>
    <property type="match status" value="1"/>
</dbReference>
<dbReference type="PANTHER" id="PTHR40940:SF1">
    <property type="entry name" value="PROTEIN BATD"/>
    <property type="match status" value="1"/>
</dbReference>
<protein>
    <submittedName>
        <fullName evidence="3">Protein BatD</fullName>
    </submittedName>
</protein>
<feature type="chain" id="PRO_5020920597" evidence="2">
    <location>
        <begin position="23"/>
        <end position="426"/>
    </location>
</feature>
<dbReference type="OrthoDB" id="7699970at2"/>
<name>A0A4U7N0R0_9RHOB</name>
<dbReference type="EMBL" id="SULI01000015">
    <property type="protein sequence ID" value="TKZ19209.1"/>
    <property type="molecule type" value="Genomic_DNA"/>
</dbReference>
<sequence>MRHMLLTVLALCLMWSPTFGRAEDVPPRPKVTAELSTETVAVGQPVVLRITVLVPTWMPSPPVFPSFETPNLMVRLPERASGPVSQKIDGQTWSGISRAYRLYPMVPGRFTMPSQQIELVYAAPPTPDPVSTSVTLPELTFVASVPEDARDLSPLIVAQGLTLTEELEGFEDTLAPGDAVTRTITTKVTGTSPLFVPPLLAPFANEAIQPYPKEATVTESENRGILSGVRVDTVTYVARYGGQVILPEIQVQWFDIENDAIVTETLAEHRFHVDGPAAPREPLFTPKQITILAGAAVVLGLIVWGFIRYVWPVISLRRQRRKEQYLQSEVYAASLVRAAIQARDLHETAHARQIWERRTTPAADNDVDAFEQSLFEIGRARFGSVSHSGEASWNDVMARFEALRTARLAVSKKAGSGQKLVPLNPF</sequence>
<dbReference type="Proteomes" id="UP000306575">
    <property type="component" value="Unassembled WGS sequence"/>
</dbReference>
<comment type="caution">
    <text evidence="3">The sequence shown here is derived from an EMBL/GenBank/DDBJ whole genome shotgun (WGS) entry which is preliminary data.</text>
</comment>
<accession>A0A4U7N0R0</accession>
<dbReference type="InterPro" id="IPR025738">
    <property type="entry name" value="BatD"/>
</dbReference>
<evidence type="ECO:0000313" key="4">
    <source>
        <dbReference type="Proteomes" id="UP000306575"/>
    </source>
</evidence>
<proteinExistence type="predicted"/>
<keyword evidence="1" id="KW-0812">Transmembrane</keyword>
<keyword evidence="4" id="KW-1185">Reference proteome</keyword>
<evidence type="ECO:0000313" key="3">
    <source>
        <dbReference type="EMBL" id="TKZ19209.1"/>
    </source>
</evidence>
<dbReference type="AlphaFoldDB" id="A0A4U7N0R0"/>
<dbReference type="RefSeq" id="WP_138016697.1">
    <property type="nucleotide sequence ID" value="NZ_SULI01000015.1"/>
</dbReference>
<keyword evidence="1" id="KW-1133">Transmembrane helix</keyword>
<evidence type="ECO:0000256" key="2">
    <source>
        <dbReference type="SAM" id="SignalP"/>
    </source>
</evidence>